<dbReference type="AlphaFoldDB" id="A0A172Y7Q2"/>
<evidence type="ECO:0000313" key="4">
    <source>
        <dbReference type="EMBL" id="ANF55220.1"/>
    </source>
</evidence>
<organism evidence="4 5">
    <name type="scientific">Brevundimonas naejangsanensis</name>
    <dbReference type="NCBI Taxonomy" id="588932"/>
    <lineage>
        <taxon>Bacteria</taxon>
        <taxon>Pseudomonadati</taxon>
        <taxon>Pseudomonadota</taxon>
        <taxon>Alphaproteobacteria</taxon>
        <taxon>Caulobacterales</taxon>
        <taxon>Caulobacteraceae</taxon>
        <taxon>Brevundimonas</taxon>
    </lineage>
</organism>
<sequence length="67" mass="7227">MDIIDILILIAVAAVAITLGLGLYNLQRGGEGAGVRSNKLMRWRVALQAVAVLLLMIGMWLKRTHAG</sequence>
<evidence type="ECO:0000256" key="1">
    <source>
        <dbReference type="ARBA" id="ARBA00022692"/>
    </source>
</evidence>
<evidence type="ECO:0000313" key="5">
    <source>
        <dbReference type="Proteomes" id="UP000077603"/>
    </source>
</evidence>
<protein>
    <submittedName>
        <fullName evidence="4">Uncharacterized protein</fullName>
    </submittedName>
</protein>
<gene>
    <name evidence="4" type="ORF">DA69_10935</name>
</gene>
<name>A0A172Y7Q2_9CAUL</name>
<keyword evidence="1" id="KW-0812">Transmembrane</keyword>
<keyword evidence="2" id="KW-1133">Transmembrane helix</keyword>
<dbReference type="KEGG" id="bne:DA69_10935"/>
<proteinExistence type="predicted"/>
<accession>A0A172Y7Q2</accession>
<dbReference type="STRING" id="588932.DA69_10935"/>
<dbReference type="RefSeq" id="WP_025976098.1">
    <property type="nucleotide sequence ID" value="NZ_CP015614.1"/>
</dbReference>
<dbReference type="Gene3D" id="6.10.140.1320">
    <property type="match status" value="1"/>
</dbReference>
<dbReference type="Pfam" id="PF04588">
    <property type="entry name" value="HIG_1_N"/>
    <property type="match status" value="1"/>
</dbReference>
<evidence type="ECO:0000256" key="2">
    <source>
        <dbReference type="ARBA" id="ARBA00022989"/>
    </source>
</evidence>
<keyword evidence="3" id="KW-0472">Membrane</keyword>
<dbReference type="PROSITE" id="PS51503">
    <property type="entry name" value="HIG1"/>
    <property type="match status" value="1"/>
</dbReference>
<dbReference type="InterPro" id="IPR007667">
    <property type="entry name" value="Hypoxia_induced_domain"/>
</dbReference>
<dbReference type="Proteomes" id="UP000077603">
    <property type="component" value="Chromosome"/>
</dbReference>
<reference evidence="4 5" key="1">
    <citation type="journal article" date="2014" name="Genome Announc.">
        <title>Genome Sequence of a Promising Hydrogen-Producing Facultative Anaerobic Bacterium, Brevundimonas naejangsanensis Strain B1.</title>
        <authorList>
            <person name="Su H."/>
            <person name="Zhang T."/>
            <person name="Bao M."/>
            <person name="Jiang Y."/>
            <person name="Wang Y."/>
            <person name="Tan T."/>
        </authorList>
    </citation>
    <scope>NUCLEOTIDE SEQUENCE [LARGE SCALE GENOMIC DNA]</scope>
    <source>
        <strain evidence="4 5">B1</strain>
    </source>
</reference>
<dbReference type="NCBIfam" id="NF033233">
    <property type="entry name" value="twin_helix"/>
    <property type="match status" value="1"/>
</dbReference>
<keyword evidence="5" id="KW-1185">Reference proteome</keyword>
<evidence type="ECO:0000256" key="3">
    <source>
        <dbReference type="ARBA" id="ARBA00023136"/>
    </source>
</evidence>
<dbReference type="EMBL" id="CP015614">
    <property type="protein sequence ID" value="ANF55220.1"/>
    <property type="molecule type" value="Genomic_DNA"/>
</dbReference>